<evidence type="ECO:0000313" key="3">
    <source>
        <dbReference type="Proteomes" id="UP000521943"/>
    </source>
</evidence>
<dbReference type="OrthoDB" id="41238at2759"/>
<dbReference type="InterPro" id="IPR051908">
    <property type="entry name" value="Ribosomal_N-acetyltransferase"/>
</dbReference>
<sequence length="252" mass="28090">MSIINTYKPSTPRVLTEPDPGPFDVFFNAPVPERLETPRLRLEPYNPSLHSKSFFKEYSKDREAIEKYLPLAWPDYSAFLTWAQHYIIADPKALLFVMIDRTKGNDGADLDESIAGMIGYLNSAPHNLSIEIGPVIVLPRAQRTFVSSNAIGLMLKYALNLPEEGGLGLRKVAWTANPNNAASVRTAERMGFKIEGVARWTWVLPHGKDGGKPPVDGKRGEGQGRDSTLLSLCWDDWEAGAREKVEQLIARV</sequence>
<reference evidence="2 3" key="1">
    <citation type="submission" date="2020-07" db="EMBL/GenBank/DDBJ databases">
        <title>Comparative genomics of pyrophilous fungi reveals a link between fire events and developmental genes.</title>
        <authorList>
            <consortium name="DOE Joint Genome Institute"/>
            <person name="Steindorff A.S."/>
            <person name="Carver A."/>
            <person name="Calhoun S."/>
            <person name="Stillman K."/>
            <person name="Liu H."/>
            <person name="Lipzen A."/>
            <person name="Pangilinan J."/>
            <person name="Labutti K."/>
            <person name="Bruns T.D."/>
            <person name="Grigoriev I.V."/>
        </authorList>
    </citation>
    <scope>NUCLEOTIDE SEQUENCE [LARGE SCALE GENOMIC DNA]</scope>
    <source>
        <strain evidence="2 3">CBS 144469</strain>
    </source>
</reference>
<dbReference type="SUPFAM" id="SSF55729">
    <property type="entry name" value="Acyl-CoA N-acyltransferases (Nat)"/>
    <property type="match status" value="1"/>
</dbReference>
<dbReference type="Gene3D" id="3.40.630.30">
    <property type="match status" value="1"/>
</dbReference>
<dbReference type="Proteomes" id="UP000521943">
    <property type="component" value="Unassembled WGS sequence"/>
</dbReference>
<name>A0A8H6HWH4_9AGAR</name>
<dbReference type="AlphaFoldDB" id="A0A8H6HWH4"/>
<proteinExistence type="predicted"/>
<dbReference type="EMBL" id="JACGCI010000034">
    <property type="protein sequence ID" value="KAF6754464.1"/>
    <property type="molecule type" value="Genomic_DNA"/>
</dbReference>
<dbReference type="InterPro" id="IPR000182">
    <property type="entry name" value="GNAT_dom"/>
</dbReference>
<accession>A0A8H6HWH4</accession>
<dbReference type="GO" id="GO:1990189">
    <property type="term" value="F:protein N-terminal-serine acetyltransferase activity"/>
    <property type="evidence" value="ECO:0007669"/>
    <property type="project" value="TreeGrafter"/>
</dbReference>
<keyword evidence="2" id="KW-0808">Transferase</keyword>
<organism evidence="2 3">
    <name type="scientific">Ephemerocybe angulata</name>
    <dbReference type="NCBI Taxonomy" id="980116"/>
    <lineage>
        <taxon>Eukaryota</taxon>
        <taxon>Fungi</taxon>
        <taxon>Dikarya</taxon>
        <taxon>Basidiomycota</taxon>
        <taxon>Agaricomycotina</taxon>
        <taxon>Agaricomycetes</taxon>
        <taxon>Agaricomycetidae</taxon>
        <taxon>Agaricales</taxon>
        <taxon>Agaricineae</taxon>
        <taxon>Psathyrellaceae</taxon>
        <taxon>Ephemerocybe</taxon>
    </lineage>
</organism>
<dbReference type="Pfam" id="PF13302">
    <property type="entry name" value="Acetyltransf_3"/>
    <property type="match status" value="1"/>
</dbReference>
<feature type="domain" description="N-acetyltransferase" evidence="1">
    <location>
        <begin position="66"/>
        <end position="211"/>
    </location>
</feature>
<dbReference type="PANTHER" id="PTHR43441">
    <property type="entry name" value="RIBOSOMAL-PROTEIN-SERINE ACETYLTRANSFERASE"/>
    <property type="match status" value="1"/>
</dbReference>
<protein>
    <submittedName>
        <fullName evidence="2">Acyl-CoA N-acyltransferase</fullName>
    </submittedName>
</protein>
<dbReference type="PROSITE" id="PS51186">
    <property type="entry name" value="GNAT"/>
    <property type="match status" value="1"/>
</dbReference>
<dbReference type="PANTHER" id="PTHR43441:SF5">
    <property type="entry name" value="FAMILY ACETYLTRANSFERASE, PUTATIVE-RELATED"/>
    <property type="match status" value="1"/>
</dbReference>
<evidence type="ECO:0000259" key="1">
    <source>
        <dbReference type="PROSITE" id="PS51186"/>
    </source>
</evidence>
<comment type="caution">
    <text evidence="2">The sequence shown here is derived from an EMBL/GenBank/DDBJ whole genome shotgun (WGS) entry which is preliminary data.</text>
</comment>
<dbReference type="GO" id="GO:0008999">
    <property type="term" value="F:protein-N-terminal-alanine acetyltransferase activity"/>
    <property type="evidence" value="ECO:0007669"/>
    <property type="project" value="TreeGrafter"/>
</dbReference>
<gene>
    <name evidence="2" type="ORF">DFP72DRAFT_812773</name>
</gene>
<keyword evidence="3" id="KW-1185">Reference proteome</keyword>
<keyword evidence="2" id="KW-0012">Acyltransferase</keyword>
<evidence type="ECO:0000313" key="2">
    <source>
        <dbReference type="EMBL" id="KAF6754464.1"/>
    </source>
</evidence>
<dbReference type="InterPro" id="IPR016181">
    <property type="entry name" value="Acyl_CoA_acyltransferase"/>
</dbReference>